<protein>
    <submittedName>
        <fullName evidence="2">Putative MerR family transcriptional regulator</fullName>
    </submittedName>
</protein>
<dbReference type="AlphaFoldDB" id="K6WMA7"/>
<dbReference type="SUPFAM" id="SSF46955">
    <property type="entry name" value="Putative DNA-binding domain"/>
    <property type="match status" value="1"/>
</dbReference>
<comment type="caution">
    <text evidence="2">The sequence shown here is derived from an EMBL/GenBank/DDBJ whole genome shotgun (WGS) entry which is preliminary data.</text>
</comment>
<name>K6WMA7_9ACTN</name>
<keyword evidence="3" id="KW-1185">Reference proteome</keyword>
<sequence length="78" mass="8453">MTTQTRAKGGQALTAAIDAATDEFGPTMTTPQFASLAHVTDRTIHAWRSKGVGPTPWKVASRWHYSTADVVRFVHGAK</sequence>
<gene>
    <name evidence="2" type="ORF">GONAM_16_00350</name>
</gene>
<dbReference type="EMBL" id="BAHE01000016">
    <property type="protein sequence ID" value="GAC00536.1"/>
    <property type="molecule type" value="Genomic_DNA"/>
</dbReference>
<organism evidence="2 3">
    <name type="scientific">Gordonia namibiensis NBRC 108229</name>
    <dbReference type="NCBI Taxonomy" id="1208314"/>
    <lineage>
        <taxon>Bacteria</taxon>
        <taxon>Bacillati</taxon>
        <taxon>Actinomycetota</taxon>
        <taxon>Actinomycetes</taxon>
        <taxon>Mycobacteriales</taxon>
        <taxon>Gordoniaceae</taxon>
        <taxon>Gordonia</taxon>
    </lineage>
</organism>
<reference evidence="2 3" key="1">
    <citation type="submission" date="2012-08" db="EMBL/GenBank/DDBJ databases">
        <title>Whole genome shotgun sequence of Gordonia namibiensis NBRC 108229.</title>
        <authorList>
            <person name="Isaki-Nakamura S."/>
            <person name="Hosoyama A."/>
            <person name="Tsuchikane K."/>
            <person name="Katsumata H."/>
            <person name="Baba S."/>
            <person name="Yamazaki S."/>
            <person name="Fujita N."/>
        </authorList>
    </citation>
    <scope>NUCLEOTIDE SEQUENCE [LARGE SCALE GENOMIC DNA]</scope>
    <source>
        <strain evidence="2 3">NBRC 108229</strain>
    </source>
</reference>
<proteinExistence type="predicted"/>
<feature type="domain" description="HTH merR-type" evidence="1">
    <location>
        <begin position="28"/>
        <end position="73"/>
    </location>
</feature>
<dbReference type="GO" id="GO:0003677">
    <property type="term" value="F:DNA binding"/>
    <property type="evidence" value="ECO:0007669"/>
    <property type="project" value="InterPro"/>
</dbReference>
<dbReference type="RefSeq" id="WP_006866739.1">
    <property type="nucleotide sequence ID" value="NZ_BAHE01000016.1"/>
</dbReference>
<dbReference type="InterPro" id="IPR000551">
    <property type="entry name" value="MerR-type_HTH_dom"/>
</dbReference>
<evidence type="ECO:0000259" key="1">
    <source>
        <dbReference type="Pfam" id="PF13411"/>
    </source>
</evidence>
<dbReference type="Pfam" id="PF13411">
    <property type="entry name" value="MerR_1"/>
    <property type="match status" value="1"/>
</dbReference>
<dbReference type="GO" id="GO:0006355">
    <property type="term" value="P:regulation of DNA-templated transcription"/>
    <property type="evidence" value="ECO:0007669"/>
    <property type="project" value="InterPro"/>
</dbReference>
<accession>K6WMA7</accession>
<dbReference type="Proteomes" id="UP000035058">
    <property type="component" value="Unassembled WGS sequence"/>
</dbReference>
<evidence type="ECO:0000313" key="3">
    <source>
        <dbReference type="Proteomes" id="UP000035058"/>
    </source>
</evidence>
<dbReference type="InterPro" id="IPR009061">
    <property type="entry name" value="DNA-bd_dom_put_sf"/>
</dbReference>
<evidence type="ECO:0000313" key="2">
    <source>
        <dbReference type="EMBL" id="GAC00536.1"/>
    </source>
</evidence>